<dbReference type="InterPro" id="IPR027350">
    <property type="entry name" value="GT23_dom"/>
</dbReference>
<dbReference type="InterPro" id="IPR045573">
    <property type="entry name" value="Fut8_N_cat"/>
</dbReference>
<feature type="domain" description="SH3" evidence="7">
    <location>
        <begin position="434"/>
        <end position="494"/>
    </location>
</feature>
<protein>
    <submittedName>
        <fullName evidence="9">FUT8-like protein</fullName>
    </submittedName>
</protein>
<evidence type="ECO:0000256" key="2">
    <source>
        <dbReference type="ARBA" id="ARBA00022676"/>
    </source>
</evidence>
<evidence type="ECO:0000313" key="10">
    <source>
        <dbReference type="Proteomes" id="UP001164746"/>
    </source>
</evidence>
<evidence type="ECO:0000256" key="3">
    <source>
        <dbReference type="ARBA" id="ARBA00022679"/>
    </source>
</evidence>
<evidence type="ECO:0000259" key="8">
    <source>
        <dbReference type="PROSITE" id="PS51659"/>
    </source>
</evidence>
<dbReference type="PANTHER" id="PTHR13132">
    <property type="entry name" value="ALPHA- 1,6 -FUCOSYLTRANSFERASE"/>
    <property type="match status" value="1"/>
</dbReference>
<keyword evidence="1 4" id="KW-0728">SH3 domain</keyword>
<sequence length="494" mass="57506">MYRVAICYTRVLNHCRKYLKTFVKMSLKHVLCIVASLYIFISLSILIIFIVTTDYPEDTSTSYIPDPKYEDARRETRRLSQEMWMYMDSQLKRLISQSVETETESIKDILAFGSHLHTAILSAHDTLEDEFEKWRNLRSNENPLNCSTADMFVCKLDKTCGFGCQMHHVTYCLMVAYATNRTMVLVSKGWRYSKTGWDTVFRPLSKTCHENHPDVIKRMGHLTRLQIVDLNTGNDLPLAVPDILLKCIQHFHGHPGPWWVGQFVRYIFRPNHNLEESLKNKEKRFTFDHPIVGIQVRRTDKLDGEASFHSLQEYMIHVERWFDVAETKTPTVQRKVYLATDDPSLFREAEHTYPTYSFIGDVNISISAQLSSRYTLESLKGVITDVHFLSMCDYIVCTLSSQICRLAYEIMQTKHGDLSSRVKSLDDIYYFSGGSPERWIAMYDHDARNEDEFSFKAGDTIQNYGNHWDGYSKGKHLRSGNEGLFPSYKVKRFQ</sequence>
<dbReference type="PROSITE" id="PS51659">
    <property type="entry name" value="GT23"/>
    <property type="match status" value="1"/>
</dbReference>
<dbReference type="InterPro" id="IPR001452">
    <property type="entry name" value="SH3_domain"/>
</dbReference>
<dbReference type="PANTHER" id="PTHR13132:SF29">
    <property type="entry name" value="ALPHA-(1,6)-FUCOSYLTRANSFERASE"/>
    <property type="match status" value="1"/>
</dbReference>
<dbReference type="Pfam" id="PF19745">
    <property type="entry name" value="FUT8_N_cat"/>
    <property type="match status" value="1"/>
</dbReference>
<keyword evidence="6" id="KW-0472">Membrane</keyword>
<dbReference type="InterPro" id="IPR035653">
    <property type="entry name" value="Fut8_SH3"/>
</dbReference>
<evidence type="ECO:0000256" key="4">
    <source>
        <dbReference type="PROSITE-ProRule" id="PRU00192"/>
    </source>
</evidence>
<evidence type="ECO:0000313" key="9">
    <source>
        <dbReference type="EMBL" id="WAR12582.1"/>
    </source>
</evidence>
<dbReference type="Proteomes" id="UP001164746">
    <property type="component" value="Chromosome 8"/>
</dbReference>
<keyword evidence="6" id="KW-0812">Transmembrane</keyword>
<feature type="transmembrane region" description="Helical" evidence="6">
    <location>
        <begin position="30"/>
        <end position="51"/>
    </location>
</feature>
<feature type="region of interest" description="Important for donor substrate binding" evidence="5">
    <location>
        <begin position="297"/>
        <end position="298"/>
    </location>
</feature>
<comment type="similarity">
    <text evidence="5">Belongs to the glycosyltransferase 23 family.</text>
</comment>
<evidence type="ECO:0000256" key="6">
    <source>
        <dbReference type="SAM" id="Phobius"/>
    </source>
</evidence>
<dbReference type="CDD" id="cd11300">
    <property type="entry name" value="Fut8_like"/>
    <property type="match status" value="1"/>
</dbReference>
<gene>
    <name evidence="9" type="ORF">MAR_026762</name>
</gene>
<reference evidence="9" key="1">
    <citation type="submission" date="2022-11" db="EMBL/GenBank/DDBJ databases">
        <title>Centuries of genome instability and evolution in soft-shell clam transmissible cancer (bioRxiv).</title>
        <authorList>
            <person name="Hart S.F.M."/>
            <person name="Yonemitsu M.A."/>
            <person name="Giersch R.M."/>
            <person name="Beal B.F."/>
            <person name="Arriagada G."/>
            <person name="Davis B.W."/>
            <person name="Ostrander E.A."/>
            <person name="Goff S.P."/>
            <person name="Metzger M.J."/>
        </authorList>
    </citation>
    <scope>NUCLEOTIDE SEQUENCE</scope>
    <source>
        <strain evidence="9">MELC-2E11</strain>
        <tissue evidence="9">Siphon/mantle</tissue>
    </source>
</reference>
<dbReference type="SMART" id="SM00326">
    <property type="entry name" value="SH3"/>
    <property type="match status" value="1"/>
</dbReference>
<organism evidence="9 10">
    <name type="scientific">Mya arenaria</name>
    <name type="common">Soft-shell clam</name>
    <dbReference type="NCBI Taxonomy" id="6604"/>
    <lineage>
        <taxon>Eukaryota</taxon>
        <taxon>Metazoa</taxon>
        <taxon>Spiralia</taxon>
        <taxon>Lophotrochozoa</taxon>
        <taxon>Mollusca</taxon>
        <taxon>Bivalvia</taxon>
        <taxon>Autobranchia</taxon>
        <taxon>Heteroconchia</taxon>
        <taxon>Euheterodonta</taxon>
        <taxon>Imparidentia</taxon>
        <taxon>Neoheterodontei</taxon>
        <taxon>Myida</taxon>
        <taxon>Myoidea</taxon>
        <taxon>Myidae</taxon>
        <taxon>Mya</taxon>
    </lineage>
</organism>
<dbReference type="Pfam" id="PF14604">
    <property type="entry name" value="SH3_9"/>
    <property type="match status" value="1"/>
</dbReference>
<dbReference type="EMBL" id="CP111019">
    <property type="protein sequence ID" value="WAR12582.1"/>
    <property type="molecule type" value="Genomic_DNA"/>
</dbReference>
<dbReference type="Gene3D" id="1.10.287.1060">
    <property type="entry name" value="ESAT-6-like"/>
    <property type="match status" value="1"/>
</dbReference>
<keyword evidence="2 5" id="KW-0328">Glycosyltransferase</keyword>
<evidence type="ECO:0000256" key="5">
    <source>
        <dbReference type="PROSITE-ProRule" id="PRU00992"/>
    </source>
</evidence>
<dbReference type="Gene3D" id="3.40.50.11350">
    <property type="match status" value="1"/>
</dbReference>
<accession>A0ABY7EUG4</accession>
<dbReference type="PROSITE" id="PS50002">
    <property type="entry name" value="SH3"/>
    <property type="match status" value="1"/>
</dbReference>
<dbReference type="Gene3D" id="2.30.30.40">
    <property type="entry name" value="SH3 Domains"/>
    <property type="match status" value="1"/>
</dbReference>
<name>A0ABY7EUG4_MYAAR</name>
<keyword evidence="3 5" id="KW-0808">Transferase</keyword>
<evidence type="ECO:0000259" key="7">
    <source>
        <dbReference type="PROSITE" id="PS50002"/>
    </source>
</evidence>
<evidence type="ECO:0000256" key="1">
    <source>
        <dbReference type="ARBA" id="ARBA00022443"/>
    </source>
</evidence>
<feature type="domain" description="GT23" evidence="8">
    <location>
        <begin position="148"/>
        <end position="425"/>
    </location>
</feature>
<proteinExistence type="inferred from homology"/>
<dbReference type="InterPro" id="IPR036028">
    <property type="entry name" value="SH3-like_dom_sf"/>
</dbReference>
<keyword evidence="10" id="KW-1185">Reference proteome</keyword>
<keyword evidence="6" id="KW-1133">Transmembrane helix</keyword>
<dbReference type="SUPFAM" id="SSF50044">
    <property type="entry name" value="SH3-domain"/>
    <property type="match status" value="1"/>
</dbReference>
<dbReference type="CDD" id="cd11792">
    <property type="entry name" value="SH3_Fut8"/>
    <property type="match status" value="1"/>
</dbReference>